<evidence type="ECO:0000313" key="1">
    <source>
        <dbReference type="EMBL" id="KAF2465411.1"/>
    </source>
</evidence>
<dbReference type="Proteomes" id="UP000799755">
    <property type="component" value="Unassembled WGS sequence"/>
</dbReference>
<evidence type="ECO:0000313" key="2">
    <source>
        <dbReference type="Proteomes" id="UP000799755"/>
    </source>
</evidence>
<accession>A0ACB6QGY8</accession>
<comment type="caution">
    <text evidence="1">The sequence shown here is derived from an EMBL/GenBank/DDBJ whole genome shotgun (WGS) entry which is preliminary data.</text>
</comment>
<reference evidence="1" key="1">
    <citation type="journal article" date="2020" name="Stud. Mycol.">
        <title>101 Dothideomycetes genomes: a test case for predicting lifestyles and emergence of pathogens.</title>
        <authorList>
            <person name="Haridas S."/>
            <person name="Albert R."/>
            <person name="Binder M."/>
            <person name="Bloem J."/>
            <person name="Labutti K."/>
            <person name="Salamov A."/>
            <person name="Andreopoulos B."/>
            <person name="Baker S."/>
            <person name="Barry K."/>
            <person name="Bills G."/>
            <person name="Bluhm B."/>
            <person name="Cannon C."/>
            <person name="Castanera R."/>
            <person name="Culley D."/>
            <person name="Daum C."/>
            <person name="Ezra D."/>
            <person name="Gonzalez J."/>
            <person name="Henrissat B."/>
            <person name="Kuo A."/>
            <person name="Liang C."/>
            <person name="Lipzen A."/>
            <person name="Lutzoni F."/>
            <person name="Magnuson J."/>
            <person name="Mondo S."/>
            <person name="Nolan M."/>
            <person name="Ohm R."/>
            <person name="Pangilinan J."/>
            <person name="Park H.-J."/>
            <person name="Ramirez L."/>
            <person name="Alfaro M."/>
            <person name="Sun H."/>
            <person name="Tritt A."/>
            <person name="Yoshinaga Y."/>
            <person name="Zwiers L.-H."/>
            <person name="Turgeon B."/>
            <person name="Goodwin S."/>
            <person name="Spatafora J."/>
            <person name="Crous P."/>
            <person name="Grigoriev I."/>
        </authorList>
    </citation>
    <scope>NUCLEOTIDE SEQUENCE</scope>
    <source>
        <strain evidence="1">ATCC 200398</strain>
    </source>
</reference>
<proteinExistence type="predicted"/>
<sequence length="490" mass="53731">MTEKSHASVEQLAEQLAEGFAALSGEYQLLFDQHRLLESKLSWAKQQYLGLLNRLSPNTLSQDHLAFLQDLDRVSADASPRPDPIKQLGQIEDAGRRNRASLIRKAESASVTLRNHTRSNGVKIWSGPLADKDMSHLEKDFTTPGTPSKLGCPFSTGSGRQSPLATPRSSGSRMSLRGRRSKRPSFNDPIRAEICGNDPISASASVEGSAAVCPIRFLDQHAPEDVAKYFENHKHEIPRSHEVCIKRFQSNAESIQQLDRKYGNLVSMIQGLGMKHQPWLPKEPDDIIEEPQEQAEGEADDKVEKWATAVDASLRGCTPDQETESSDPGLNETRTAHFDRPLKEIRVGESPSRPWGIAIPAKYNNAESSSSIGSPPTASPGHPITTDHPTGETPRKADKCPFDHNAMAKPAEQTEPHDSGRPALQPEGVTPSQPPPPPAPAPPQAERMNDEPDTPRIIPQMIFNGPVFLGYPPDQLMSLLQKSNLGAAMR</sequence>
<protein>
    <submittedName>
        <fullName evidence="1">Uncharacterized protein</fullName>
    </submittedName>
</protein>
<organism evidence="1 2">
    <name type="scientific">Lindgomyces ingoldianus</name>
    <dbReference type="NCBI Taxonomy" id="673940"/>
    <lineage>
        <taxon>Eukaryota</taxon>
        <taxon>Fungi</taxon>
        <taxon>Dikarya</taxon>
        <taxon>Ascomycota</taxon>
        <taxon>Pezizomycotina</taxon>
        <taxon>Dothideomycetes</taxon>
        <taxon>Pleosporomycetidae</taxon>
        <taxon>Pleosporales</taxon>
        <taxon>Lindgomycetaceae</taxon>
        <taxon>Lindgomyces</taxon>
    </lineage>
</organism>
<keyword evidence="2" id="KW-1185">Reference proteome</keyword>
<gene>
    <name evidence="1" type="ORF">BDR25DRAFT_336879</name>
</gene>
<dbReference type="EMBL" id="MU003529">
    <property type="protein sequence ID" value="KAF2465411.1"/>
    <property type="molecule type" value="Genomic_DNA"/>
</dbReference>
<name>A0ACB6QGY8_9PLEO</name>